<dbReference type="PANTHER" id="PTHR47160:SF10">
    <property type="entry name" value="MULE TRANSPOSASE DOMAIN-CONTAINING PROTEIN"/>
    <property type="match status" value="1"/>
</dbReference>
<dbReference type="InterPro" id="IPR018289">
    <property type="entry name" value="MULE_transposase_dom"/>
</dbReference>
<dbReference type="GO" id="GO:0008270">
    <property type="term" value="F:zinc ion binding"/>
    <property type="evidence" value="ECO:0007669"/>
    <property type="project" value="UniProtKB-KW"/>
</dbReference>
<keyword evidence="7" id="KW-1185">Reference proteome</keyword>
<evidence type="ECO:0000313" key="6">
    <source>
        <dbReference type="EMBL" id="CAF0822724.1"/>
    </source>
</evidence>
<keyword evidence="1" id="KW-0479">Metal-binding</keyword>
<proteinExistence type="predicted"/>
<dbReference type="Pfam" id="PF10551">
    <property type="entry name" value="MULE"/>
    <property type="match status" value="1"/>
</dbReference>
<evidence type="ECO:0008006" key="8">
    <source>
        <dbReference type="Google" id="ProtNLM"/>
    </source>
</evidence>
<evidence type="ECO:0000259" key="5">
    <source>
        <dbReference type="Pfam" id="PF10551"/>
    </source>
</evidence>
<keyword evidence="3" id="KW-0862">Zinc</keyword>
<evidence type="ECO:0000256" key="2">
    <source>
        <dbReference type="ARBA" id="ARBA00022771"/>
    </source>
</evidence>
<accession>A0A813U8J6</accession>
<evidence type="ECO:0000256" key="1">
    <source>
        <dbReference type="ARBA" id="ARBA00022723"/>
    </source>
</evidence>
<dbReference type="OrthoDB" id="125134at2759"/>
<dbReference type="EMBL" id="CAJNOC010000971">
    <property type="protein sequence ID" value="CAF0822724.1"/>
    <property type="molecule type" value="Genomic_DNA"/>
</dbReference>
<feature type="domain" description="FLYWCH-type" evidence="4">
    <location>
        <begin position="24"/>
        <end position="69"/>
    </location>
</feature>
<evidence type="ECO:0000313" key="7">
    <source>
        <dbReference type="Proteomes" id="UP000663879"/>
    </source>
</evidence>
<feature type="domain" description="MULE transposase" evidence="5">
    <location>
        <begin position="213"/>
        <end position="303"/>
    </location>
</feature>
<evidence type="ECO:0000259" key="4">
    <source>
        <dbReference type="Pfam" id="PF04500"/>
    </source>
</evidence>
<sequence>MNHSQDISEQLSQLTLNSNCGKVTISQKKKQQLYFKGYYYRISSTKAGIVHWRCIEIGCNIRCTTYGDKVGEEYTVTIDESLTHFHASDPTRLAILEKRRLQKEKAHVSDEPARKIMAQYVDQLKSYEEIVNSPSDDADRQAINREKSKSLPNYPPEPDSLKEVNIPSDLRLCLNPDKDLFLIYDSGEHDNDRFFIFGNEKNLKLMSNSHIFADGTFDMAPKLFSQVYSLHIFYRNKSYPIVYATLPRKTEKIYIEFLKVLKARIDIDPISISCDYEMAFINAVKKVFITSRVYCCYFHLNQNIWRRIQKLDLEIVYNIINGKYRKLMKYLKCICYIPTDDVIDVFTQIKSKLNLEDPVEFKINELYEDFEEFYLGKREIQKTGRGRGVKYTVVQIAKARYDIELWSINQRIIENIPRTTNYVESWHNAFGNMLKKHPNFYSLIDSLRRETQKAENNLLKAQTGTVSTRKNEDLVLDEKIRELLSEYNKSEYEIFFDKLALLLKY</sequence>
<organism evidence="6 7">
    <name type="scientific">Brachionus calyciflorus</name>
    <dbReference type="NCBI Taxonomy" id="104777"/>
    <lineage>
        <taxon>Eukaryota</taxon>
        <taxon>Metazoa</taxon>
        <taxon>Spiralia</taxon>
        <taxon>Gnathifera</taxon>
        <taxon>Rotifera</taxon>
        <taxon>Eurotatoria</taxon>
        <taxon>Monogononta</taxon>
        <taxon>Pseudotrocha</taxon>
        <taxon>Ploima</taxon>
        <taxon>Brachionidae</taxon>
        <taxon>Brachionus</taxon>
    </lineage>
</organism>
<comment type="caution">
    <text evidence="6">The sequence shown here is derived from an EMBL/GenBank/DDBJ whole genome shotgun (WGS) entry which is preliminary data.</text>
</comment>
<name>A0A813U8J6_9BILA</name>
<gene>
    <name evidence="6" type="ORF">OXX778_LOCUS7555</name>
</gene>
<dbReference type="Proteomes" id="UP000663879">
    <property type="component" value="Unassembled WGS sequence"/>
</dbReference>
<dbReference type="Pfam" id="PF04500">
    <property type="entry name" value="FLYWCH"/>
    <property type="match status" value="1"/>
</dbReference>
<dbReference type="PANTHER" id="PTHR47160">
    <property type="entry name" value="PUTATIVE-RELATED"/>
    <property type="match status" value="1"/>
</dbReference>
<keyword evidence="2" id="KW-0863">Zinc-finger</keyword>
<dbReference type="InterPro" id="IPR007588">
    <property type="entry name" value="Znf_FLYWCH"/>
</dbReference>
<dbReference type="AlphaFoldDB" id="A0A813U8J6"/>
<dbReference type="Gene3D" id="2.20.25.240">
    <property type="match status" value="1"/>
</dbReference>
<evidence type="ECO:0000256" key="3">
    <source>
        <dbReference type="ARBA" id="ARBA00022833"/>
    </source>
</evidence>
<protein>
    <recommendedName>
        <fullName evidence="8">MULE transposase domain-containing protein</fullName>
    </recommendedName>
</protein>
<reference evidence="6" key="1">
    <citation type="submission" date="2021-02" db="EMBL/GenBank/DDBJ databases">
        <authorList>
            <person name="Nowell W R."/>
        </authorList>
    </citation>
    <scope>NUCLEOTIDE SEQUENCE</scope>
    <source>
        <strain evidence="6">Ploen Becks lab</strain>
    </source>
</reference>